<dbReference type="Proteomes" id="UP000053097">
    <property type="component" value="Unassembled WGS sequence"/>
</dbReference>
<keyword evidence="3" id="KW-1185">Reference proteome</keyword>
<proteinExistence type="predicted"/>
<protein>
    <submittedName>
        <fullName evidence="2">Uncharacterized protein</fullName>
    </submittedName>
</protein>
<feature type="compositionally biased region" description="Polar residues" evidence="1">
    <location>
        <begin position="152"/>
        <end position="168"/>
    </location>
</feature>
<dbReference type="AlphaFoldDB" id="A0A026WM70"/>
<evidence type="ECO:0000313" key="2">
    <source>
        <dbReference type="EMBL" id="EZA56204.1"/>
    </source>
</evidence>
<accession>A0A026WM70</accession>
<evidence type="ECO:0000313" key="3">
    <source>
        <dbReference type="Proteomes" id="UP000053097"/>
    </source>
</evidence>
<feature type="compositionally biased region" description="Basic and acidic residues" evidence="1">
    <location>
        <begin position="51"/>
        <end position="60"/>
    </location>
</feature>
<reference evidence="2 3" key="1">
    <citation type="journal article" date="2014" name="Curr. Biol.">
        <title>The genome of the clonal raider ant Cerapachys biroi.</title>
        <authorList>
            <person name="Oxley P.R."/>
            <person name="Ji L."/>
            <person name="Fetter-Pruneda I."/>
            <person name="McKenzie S.K."/>
            <person name="Li C."/>
            <person name="Hu H."/>
            <person name="Zhang G."/>
            <person name="Kronauer D.J."/>
        </authorList>
    </citation>
    <scope>NUCLEOTIDE SEQUENCE [LARGE SCALE GENOMIC DNA]</scope>
</reference>
<organism evidence="2 3">
    <name type="scientific">Ooceraea biroi</name>
    <name type="common">Clonal raider ant</name>
    <name type="synonym">Cerapachys biroi</name>
    <dbReference type="NCBI Taxonomy" id="2015173"/>
    <lineage>
        <taxon>Eukaryota</taxon>
        <taxon>Metazoa</taxon>
        <taxon>Ecdysozoa</taxon>
        <taxon>Arthropoda</taxon>
        <taxon>Hexapoda</taxon>
        <taxon>Insecta</taxon>
        <taxon>Pterygota</taxon>
        <taxon>Neoptera</taxon>
        <taxon>Endopterygota</taxon>
        <taxon>Hymenoptera</taxon>
        <taxon>Apocrita</taxon>
        <taxon>Aculeata</taxon>
        <taxon>Formicoidea</taxon>
        <taxon>Formicidae</taxon>
        <taxon>Dorylinae</taxon>
        <taxon>Ooceraea</taxon>
    </lineage>
</organism>
<feature type="region of interest" description="Disordered" evidence="1">
    <location>
        <begin position="30"/>
        <end position="60"/>
    </location>
</feature>
<feature type="compositionally biased region" description="Basic residues" evidence="1">
    <location>
        <begin position="116"/>
        <end position="125"/>
    </location>
</feature>
<gene>
    <name evidence="2" type="ORF">X777_03536</name>
</gene>
<name>A0A026WM70_OOCBI</name>
<sequence length="177" mass="20159">MRQCFEGITRNSVEMEFHPFQRMKRAVATEKGEGMAANSDGPISRTSGRRTVPEREETRNLGRARAPKFVQFVLVAALMEWYLQTRTNSPINYKTISPPAGAQSAYRVLQDAERRHPCRLRRRRPTSSVPELLITRISPCNPGEDRGHLPSSPASRRQTPQIFDTQNPRKGRQTCDP</sequence>
<evidence type="ECO:0000256" key="1">
    <source>
        <dbReference type="SAM" id="MobiDB-lite"/>
    </source>
</evidence>
<dbReference type="EMBL" id="KK107168">
    <property type="protein sequence ID" value="EZA56204.1"/>
    <property type="molecule type" value="Genomic_DNA"/>
</dbReference>
<feature type="region of interest" description="Disordered" evidence="1">
    <location>
        <begin position="116"/>
        <end position="177"/>
    </location>
</feature>